<dbReference type="AlphaFoldDB" id="A0A5B0DS73"/>
<sequence length="178" mass="19759">MCWRWVGLLLLLSTPALAQTIPEPQSYRVEEYRAPTPATLQGAKVLDTAEAAALWKAGSAKFVDVMPRAPKPANLPKGTIWRPAERRGIPGSIWLVDTGYGDLAQSVESYFQHGLQTATSSNLAQPVVFYCQRNCWMSWNAARRAVHLGYTQVKWYPEGTDGWAEAGFPLEVHEPSTL</sequence>
<reference evidence="3 4" key="1">
    <citation type="submission" date="2019-08" db="EMBL/GenBank/DDBJ databases">
        <title>Aureimonas fodiniaquatilis sp. nov., isolated from a coal mine wastewater.</title>
        <authorList>
            <person name="Kim W."/>
        </authorList>
    </citation>
    <scope>NUCLEOTIDE SEQUENCE [LARGE SCALE GENOMIC DNA]</scope>
    <source>
        <strain evidence="3 4">CAU 1482</strain>
    </source>
</reference>
<dbReference type="Pfam" id="PF00581">
    <property type="entry name" value="Rhodanese"/>
    <property type="match status" value="1"/>
</dbReference>
<keyword evidence="1" id="KW-0732">Signal</keyword>
<keyword evidence="4" id="KW-1185">Reference proteome</keyword>
<dbReference type="CDD" id="cd00158">
    <property type="entry name" value="RHOD"/>
    <property type="match status" value="1"/>
</dbReference>
<dbReference type="EMBL" id="VTWH01000005">
    <property type="protein sequence ID" value="KAA0968601.1"/>
    <property type="molecule type" value="Genomic_DNA"/>
</dbReference>
<evidence type="ECO:0000313" key="3">
    <source>
        <dbReference type="EMBL" id="KAA0968601.1"/>
    </source>
</evidence>
<gene>
    <name evidence="3" type="ORF">FPY71_17135</name>
</gene>
<dbReference type="NCBIfam" id="TIGR03865">
    <property type="entry name" value="PQQ_CXXCW"/>
    <property type="match status" value="1"/>
</dbReference>
<feature type="chain" id="PRO_5022905237" evidence="1">
    <location>
        <begin position="19"/>
        <end position="178"/>
    </location>
</feature>
<proteinExistence type="predicted"/>
<dbReference type="Proteomes" id="UP000324738">
    <property type="component" value="Unassembled WGS sequence"/>
</dbReference>
<protein>
    <submittedName>
        <fullName evidence="3">PQQ-dependent catabolism-associated CXXCW motif protein</fullName>
    </submittedName>
</protein>
<comment type="caution">
    <text evidence="3">The sequence shown here is derived from an EMBL/GenBank/DDBJ whole genome shotgun (WGS) entry which is preliminary data.</text>
</comment>
<evidence type="ECO:0000256" key="1">
    <source>
        <dbReference type="SAM" id="SignalP"/>
    </source>
</evidence>
<evidence type="ECO:0000259" key="2">
    <source>
        <dbReference type="PROSITE" id="PS50206"/>
    </source>
</evidence>
<accession>A0A5B0DS73</accession>
<name>A0A5B0DS73_9HYPH</name>
<dbReference type="InterPro" id="IPR001763">
    <property type="entry name" value="Rhodanese-like_dom"/>
</dbReference>
<dbReference type="InterPro" id="IPR036873">
    <property type="entry name" value="Rhodanese-like_dom_sf"/>
</dbReference>
<organism evidence="3 4">
    <name type="scientific">Aureimonas fodinaquatilis</name>
    <dbReference type="NCBI Taxonomy" id="2565783"/>
    <lineage>
        <taxon>Bacteria</taxon>
        <taxon>Pseudomonadati</taxon>
        <taxon>Pseudomonadota</taxon>
        <taxon>Alphaproteobacteria</taxon>
        <taxon>Hyphomicrobiales</taxon>
        <taxon>Aurantimonadaceae</taxon>
        <taxon>Aureimonas</taxon>
    </lineage>
</organism>
<dbReference type="OrthoDB" id="176845at2"/>
<evidence type="ECO:0000313" key="4">
    <source>
        <dbReference type="Proteomes" id="UP000324738"/>
    </source>
</evidence>
<dbReference type="Gene3D" id="3.40.250.10">
    <property type="entry name" value="Rhodanese-like domain"/>
    <property type="match status" value="1"/>
</dbReference>
<feature type="domain" description="Rhodanese" evidence="2">
    <location>
        <begin position="125"/>
        <end position="172"/>
    </location>
</feature>
<dbReference type="InterPro" id="IPR022376">
    <property type="entry name" value="PQQ_CXXCW"/>
</dbReference>
<dbReference type="RefSeq" id="WP_149301550.1">
    <property type="nucleotide sequence ID" value="NZ_VTWH01000005.1"/>
</dbReference>
<dbReference type="SUPFAM" id="SSF52821">
    <property type="entry name" value="Rhodanese/Cell cycle control phosphatase"/>
    <property type="match status" value="1"/>
</dbReference>
<feature type="signal peptide" evidence="1">
    <location>
        <begin position="1"/>
        <end position="18"/>
    </location>
</feature>
<dbReference type="PROSITE" id="PS50206">
    <property type="entry name" value="RHODANESE_3"/>
    <property type="match status" value="1"/>
</dbReference>